<proteinExistence type="predicted"/>
<dbReference type="GO" id="GO:0003677">
    <property type="term" value="F:DNA binding"/>
    <property type="evidence" value="ECO:0007669"/>
    <property type="project" value="UniProtKB-KW"/>
</dbReference>
<dbReference type="PROSITE" id="PS50043">
    <property type="entry name" value="HTH_LUXR_2"/>
    <property type="match status" value="1"/>
</dbReference>
<dbReference type="CDD" id="cd06170">
    <property type="entry name" value="LuxR_C_like"/>
    <property type="match status" value="1"/>
</dbReference>
<dbReference type="GO" id="GO:0006355">
    <property type="term" value="P:regulation of DNA-templated transcription"/>
    <property type="evidence" value="ECO:0007669"/>
    <property type="project" value="InterPro"/>
</dbReference>
<dbReference type="Pfam" id="PF00196">
    <property type="entry name" value="GerE"/>
    <property type="match status" value="1"/>
</dbReference>
<dbReference type="OrthoDB" id="4456147at2"/>
<dbReference type="PANTHER" id="PTHR44688">
    <property type="entry name" value="DNA-BINDING TRANSCRIPTIONAL ACTIVATOR DEVR_DOSR"/>
    <property type="match status" value="1"/>
</dbReference>
<organism evidence="5 6">
    <name type="scientific">Actinomadura rudentiformis</name>
    <dbReference type="NCBI Taxonomy" id="359158"/>
    <lineage>
        <taxon>Bacteria</taxon>
        <taxon>Bacillati</taxon>
        <taxon>Actinomycetota</taxon>
        <taxon>Actinomycetes</taxon>
        <taxon>Streptosporangiales</taxon>
        <taxon>Thermomonosporaceae</taxon>
        <taxon>Actinomadura</taxon>
    </lineage>
</organism>
<keyword evidence="2" id="KW-0238">DNA-binding</keyword>
<dbReference type="RefSeq" id="WP_151570285.1">
    <property type="nucleotide sequence ID" value="NZ_WBMT01000032.1"/>
</dbReference>
<gene>
    <name evidence="5" type="ORF">F8566_46450</name>
</gene>
<evidence type="ECO:0000259" key="4">
    <source>
        <dbReference type="PROSITE" id="PS50043"/>
    </source>
</evidence>
<reference evidence="5 6" key="1">
    <citation type="submission" date="2019-09" db="EMBL/GenBank/DDBJ databases">
        <title>Actinomadura physcomitrii sp. nov., a novel actinomycete isolated from moss [Physcomitrium sphaericum (Ludw) Fuernr].</title>
        <authorList>
            <person name="Zhuang X."/>
            <person name="Liu C."/>
        </authorList>
    </citation>
    <scope>NUCLEOTIDE SEQUENCE [LARGE SCALE GENOMIC DNA]</scope>
    <source>
        <strain evidence="5 6">HMC1</strain>
    </source>
</reference>
<keyword evidence="3" id="KW-0804">Transcription</keyword>
<dbReference type="InterPro" id="IPR036388">
    <property type="entry name" value="WH-like_DNA-bd_sf"/>
</dbReference>
<dbReference type="Gene3D" id="1.10.10.10">
    <property type="entry name" value="Winged helix-like DNA-binding domain superfamily/Winged helix DNA-binding domain"/>
    <property type="match status" value="1"/>
</dbReference>
<accession>A0A6H9YMP9</accession>
<dbReference type="PROSITE" id="PS00622">
    <property type="entry name" value="HTH_LUXR_1"/>
    <property type="match status" value="1"/>
</dbReference>
<dbReference type="SUPFAM" id="SSF46894">
    <property type="entry name" value="C-terminal effector domain of the bipartite response regulators"/>
    <property type="match status" value="1"/>
</dbReference>
<dbReference type="Proteomes" id="UP000468735">
    <property type="component" value="Unassembled WGS sequence"/>
</dbReference>
<evidence type="ECO:0000256" key="2">
    <source>
        <dbReference type="ARBA" id="ARBA00023125"/>
    </source>
</evidence>
<keyword evidence="6" id="KW-1185">Reference proteome</keyword>
<name>A0A6H9YMP9_9ACTN</name>
<sequence length="214" mass="23499">MATESLEPADYQRIFRVLETTADAAGHPSFFDRIRGALARHLGWSDTLVVRMPVGAMPFSAVFQHAAVPLGRQTFRDDPARHQGTTRAMMGIIDAGTAARALICVHFSGDAGPGARDRAILHRLQRHLAPWLGEHLARVQAGQEPAELTRREYAVVGLVAQGMANRQIAERLNITVDTVKKHLTHAMAKTGCTGRAQLALWWHRRHGSMAHALA</sequence>
<dbReference type="EMBL" id="WBMT01000032">
    <property type="protein sequence ID" value="KAB2339992.1"/>
    <property type="molecule type" value="Genomic_DNA"/>
</dbReference>
<dbReference type="PANTHER" id="PTHR44688:SF16">
    <property type="entry name" value="DNA-BINDING TRANSCRIPTIONAL ACTIVATOR DEVR_DOSR"/>
    <property type="match status" value="1"/>
</dbReference>
<dbReference type="SMART" id="SM00421">
    <property type="entry name" value="HTH_LUXR"/>
    <property type="match status" value="1"/>
</dbReference>
<feature type="domain" description="HTH luxR-type" evidence="4">
    <location>
        <begin position="141"/>
        <end position="206"/>
    </location>
</feature>
<evidence type="ECO:0000256" key="3">
    <source>
        <dbReference type="ARBA" id="ARBA00023163"/>
    </source>
</evidence>
<dbReference type="AlphaFoldDB" id="A0A6H9YMP9"/>
<comment type="caution">
    <text evidence="5">The sequence shown here is derived from an EMBL/GenBank/DDBJ whole genome shotgun (WGS) entry which is preliminary data.</text>
</comment>
<protein>
    <submittedName>
        <fullName evidence="5">Helix-turn-helix transcriptional regulator</fullName>
    </submittedName>
</protein>
<keyword evidence="1" id="KW-0805">Transcription regulation</keyword>
<evidence type="ECO:0000313" key="6">
    <source>
        <dbReference type="Proteomes" id="UP000468735"/>
    </source>
</evidence>
<evidence type="ECO:0000256" key="1">
    <source>
        <dbReference type="ARBA" id="ARBA00023015"/>
    </source>
</evidence>
<evidence type="ECO:0000313" key="5">
    <source>
        <dbReference type="EMBL" id="KAB2339992.1"/>
    </source>
</evidence>
<dbReference type="InterPro" id="IPR000792">
    <property type="entry name" value="Tscrpt_reg_LuxR_C"/>
</dbReference>
<dbReference type="PRINTS" id="PR00038">
    <property type="entry name" value="HTHLUXR"/>
</dbReference>
<dbReference type="InterPro" id="IPR016032">
    <property type="entry name" value="Sig_transdc_resp-reg_C-effctor"/>
</dbReference>